<proteinExistence type="predicted"/>
<sequence length="429" mass="48565">MSTYRELVTRVQEIFLVARGMEEMKQKYDLWSDDVASRVKDPYHTIEDTATKSKILKKLQANLLPAIKQQITSLLKSLDDLDEEYPSPDVDLTLAILSDLDQTLQATVSSILTLADESHLPDEKHDHRLKNLKSFRCSQLRLKVECIVKFAASDLVGCYVAFMQSCALALAAPYPAWAWKQASKSKQTICMMTPDGLDLIDRTIAWSRKSDWAIVRRRWLSAVDTLDELLENLTKRANPSLHQTPNPARLTVGSTEESDNVDHTILPPWRKAAIERTAELASSIIALVKLARVLVKKLLRMIPRKRKFEPNIGMNSETLELFHDAFEESFTDPISMIAFHLRIIQCTDQATITFACRDDILCSLNELKNTLETTSTIIAARLMPLLHGAEQAPPASEFRAWSLTLEEPWGKVVDRSLDFVSSFEVDLEP</sequence>
<dbReference type="PANTHER" id="PTHR33069:SF3">
    <property type="entry name" value="DYNEIN HEAVY CHAIN TAIL DOMAIN-CONTAINING PROTEIN"/>
    <property type="match status" value="1"/>
</dbReference>
<dbReference type="AlphaFoldDB" id="A0A0L0V3Q9"/>
<name>A0A0L0V3Q9_9BASI</name>
<keyword evidence="2" id="KW-1185">Reference proteome</keyword>
<reference evidence="2" key="1">
    <citation type="submission" date="2014-03" db="EMBL/GenBank/DDBJ databases">
        <title>The Genome Sequence of Puccinia striiformis f. sp. tritici PST-78.</title>
        <authorList>
            <consortium name="The Broad Institute Genome Sequencing Platform"/>
            <person name="Cuomo C."/>
            <person name="Hulbert S."/>
            <person name="Chen X."/>
            <person name="Walker B."/>
            <person name="Young S.K."/>
            <person name="Zeng Q."/>
            <person name="Gargeya S."/>
            <person name="Fitzgerald M."/>
            <person name="Haas B."/>
            <person name="Abouelleil A."/>
            <person name="Alvarado L."/>
            <person name="Arachchi H.M."/>
            <person name="Berlin A.M."/>
            <person name="Chapman S.B."/>
            <person name="Goldberg J."/>
            <person name="Griggs A."/>
            <person name="Gujja S."/>
            <person name="Hansen M."/>
            <person name="Howarth C."/>
            <person name="Imamovic A."/>
            <person name="Larimer J."/>
            <person name="McCowan C."/>
            <person name="Montmayeur A."/>
            <person name="Murphy C."/>
            <person name="Neiman D."/>
            <person name="Pearson M."/>
            <person name="Priest M."/>
            <person name="Roberts A."/>
            <person name="Saif S."/>
            <person name="Shea T."/>
            <person name="Sisk P."/>
            <person name="Sykes S."/>
            <person name="Wortman J."/>
            <person name="Nusbaum C."/>
            <person name="Birren B."/>
        </authorList>
    </citation>
    <scope>NUCLEOTIDE SEQUENCE [LARGE SCALE GENOMIC DNA]</scope>
    <source>
        <strain evidence="2">race PST-78</strain>
    </source>
</reference>
<dbReference type="EMBL" id="AJIL01000127">
    <property type="protein sequence ID" value="KNE93928.1"/>
    <property type="molecule type" value="Genomic_DNA"/>
</dbReference>
<dbReference type="PANTHER" id="PTHR33069">
    <property type="entry name" value="CHROMOSOME 7, WHOLE GENOME SHOTGUN SEQUENCE-RELATED"/>
    <property type="match status" value="1"/>
</dbReference>
<comment type="caution">
    <text evidence="1">The sequence shown here is derived from an EMBL/GenBank/DDBJ whole genome shotgun (WGS) entry which is preliminary data.</text>
</comment>
<evidence type="ECO:0000313" key="2">
    <source>
        <dbReference type="Proteomes" id="UP000054564"/>
    </source>
</evidence>
<organism evidence="1 2">
    <name type="scientific">Puccinia striiformis f. sp. tritici PST-78</name>
    <dbReference type="NCBI Taxonomy" id="1165861"/>
    <lineage>
        <taxon>Eukaryota</taxon>
        <taxon>Fungi</taxon>
        <taxon>Dikarya</taxon>
        <taxon>Basidiomycota</taxon>
        <taxon>Pucciniomycotina</taxon>
        <taxon>Pucciniomycetes</taxon>
        <taxon>Pucciniales</taxon>
        <taxon>Pucciniaceae</taxon>
        <taxon>Puccinia</taxon>
    </lineage>
</organism>
<accession>A0A0L0V3Q9</accession>
<gene>
    <name evidence="1" type="ORF">PSTG_12729</name>
</gene>
<protein>
    <submittedName>
        <fullName evidence="1">Uncharacterized protein</fullName>
    </submittedName>
</protein>
<dbReference type="Proteomes" id="UP000054564">
    <property type="component" value="Unassembled WGS sequence"/>
</dbReference>
<evidence type="ECO:0000313" key="1">
    <source>
        <dbReference type="EMBL" id="KNE93928.1"/>
    </source>
</evidence>